<dbReference type="PANTHER" id="PTHR11742">
    <property type="entry name" value="MANNOSYL-OLIGOSACCHARIDE ALPHA-1,2-MANNOSIDASE-RELATED"/>
    <property type="match status" value="1"/>
</dbReference>
<dbReference type="Pfam" id="PF01532">
    <property type="entry name" value="Glyco_hydro_47"/>
    <property type="match status" value="1"/>
</dbReference>
<dbReference type="GO" id="GO:0036503">
    <property type="term" value="P:ERAD pathway"/>
    <property type="evidence" value="ECO:0007669"/>
    <property type="project" value="UniProtKB-ARBA"/>
</dbReference>
<evidence type="ECO:0000256" key="7">
    <source>
        <dbReference type="PIRSR" id="PIRSR601382-2"/>
    </source>
</evidence>
<feature type="disulfide bond" evidence="8">
    <location>
        <begin position="416"/>
        <end position="445"/>
    </location>
</feature>
<dbReference type="InterPro" id="IPR012341">
    <property type="entry name" value="6hp_glycosidase-like_sf"/>
</dbReference>
<feature type="chain" id="PRO_5042088411" description="alpha-1,2-Mannosidase" evidence="10">
    <location>
        <begin position="28"/>
        <end position="627"/>
    </location>
</feature>
<comment type="caution">
    <text evidence="11">The sequence shown here is derived from an EMBL/GenBank/DDBJ whole genome shotgun (WGS) entry which is preliminary data.</text>
</comment>
<name>A0AAD6CQ03_9EURO</name>
<dbReference type="EMBL" id="JAQIZZ010000008">
    <property type="protein sequence ID" value="KAJ5526169.1"/>
    <property type="molecule type" value="Genomic_DNA"/>
</dbReference>
<dbReference type="GO" id="GO:0004571">
    <property type="term" value="F:mannosyl-oligosaccharide 1,2-alpha-mannosidase activity"/>
    <property type="evidence" value="ECO:0007669"/>
    <property type="project" value="InterPro"/>
</dbReference>
<keyword evidence="5 8" id="KW-1015">Disulfide bond</keyword>
<keyword evidence="9" id="KW-0326">Glycosidase</keyword>
<feature type="signal peptide" evidence="10">
    <location>
        <begin position="1"/>
        <end position="27"/>
    </location>
</feature>
<dbReference type="InterPro" id="IPR050749">
    <property type="entry name" value="Glycosyl_Hydrolase_47"/>
</dbReference>
<keyword evidence="7" id="KW-0106">Calcium</keyword>
<organism evidence="11 12">
    <name type="scientific">Penicillium frequentans</name>
    <dbReference type="NCBI Taxonomy" id="3151616"/>
    <lineage>
        <taxon>Eukaryota</taxon>
        <taxon>Fungi</taxon>
        <taxon>Dikarya</taxon>
        <taxon>Ascomycota</taxon>
        <taxon>Pezizomycotina</taxon>
        <taxon>Eurotiomycetes</taxon>
        <taxon>Eurotiomycetidae</taxon>
        <taxon>Eurotiales</taxon>
        <taxon>Aspergillaceae</taxon>
        <taxon>Penicillium</taxon>
    </lineage>
</organism>
<evidence type="ECO:0000256" key="3">
    <source>
        <dbReference type="ARBA" id="ARBA00007658"/>
    </source>
</evidence>
<protein>
    <recommendedName>
        <fullName evidence="9">alpha-1,2-Mannosidase</fullName>
        <ecNumber evidence="9">3.2.1.-</ecNumber>
    </recommendedName>
</protein>
<feature type="active site" description="Proton donor" evidence="6">
    <location>
        <position position="205"/>
    </location>
</feature>
<evidence type="ECO:0000256" key="6">
    <source>
        <dbReference type="PIRSR" id="PIRSR601382-1"/>
    </source>
</evidence>
<feature type="active site" evidence="6">
    <location>
        <position position="340"/>
    </location>
</feature>
<dbReference type="GO" id="GO:0005783">
    <property type="term" value="C:endoplasmic reticulum"/>
    <property type="evidence" value="ECO:0007669"/>
    <property type="project" value="TreeGrafter"/>
</dbReference>
<keyword evidence="7" id="KW-0479">Metal-binding</keyword>
<evidence type="ECO:0000256" key="4">
    <source>
        <dbReference type="ARBA" id="ARBA00022801"/>
    </source>
</evidence>
<reference evidence="11 12" key="1">
    <citation type="journal article" date="2023" name="IMA Fungus">
        <title>Comparative genomic study of the Penicillium genus elucidates a diverse pangenome and 15 lateral gene transfer events.</title>
        <authorList>
            <person name="Petersen C."/>
            <person name="Sorensen T."/>
            <person name="Nielsen M.R."/>
            <person name="Sondergaard T.E."/>
            <person name="Sorensen J.L."/>
            <person name="Fitzpatrick D.A."/>
            <person name="Frisvad J.C."/>
            <person name="Nielsen K.L."/>
        </authorList>
    </citation>
    <scope>NUCLEOTIDE SEQUENCE [LARGE SCALE GENOMIC DNA]</scope>
    <source>
        <strain evidence="11 12">IBT 35679</strain>
    </source>
</reference>
<dbReference type="EC" id="3.2.1.-" evidence="9"/>
<dbReference type="Gene3D" id="1.50.10.10">
    <property type="match status" value="1"/>
</dbReference>
<comment type="similarity">
    <text evidence="3 9">Belongs to the glycosyl hydrolase 47 family.</text>
</comment>
<evidence type="ECO:0000256" key="10">
    <source>
        <dbReference type="SAM" id="SignalP"/>
    </source>
</evidence>
<dbReference type="GO" id="GO:0016020">
    <property type="term" value="C:membrane"/>
    <property type="evidence" value="ECO:0007669"/>
    <property type="project" value="InterPro"/>
</dbReference>
<feature type="binding site" evidence="7">
    <location>
        <position position="613"/>
    </location>
    <ligand>
        <name>Ca(2+)</name>
        <dbReference type="ChEBI" id="CHEBI:29108"/>
    </ligand>
</feature>
<comment type="cofactor">
    <cofactor evidence="1 7">
        <name>Ca(2+)</name>
        <dbReference type="ChEBI" id="CHEBI:29108"/>
    </cofactor>
</comment>
<dbReference type="Proteomes" id="UP001220324">
    <property type="component" value="Unassembled WGS sequence"/>
</dbReference>
<keyword evidence="10" id="KW-0732">Signal</keyword>
<proteinExistence type="inferred from homology"/>
<dbReference type="GO" id="GO:0005509">
    <property type="term" value="F:calcium ion binding"/>
    <property type="evidence" value="ECO:0007669"/>
    <property type="project" value="InterPro"/>
</dbReference>
<dbReference type="InterPro" id="IPR036026">
    <property type="entry name" value="Seven-hairpin_glycosidases"/>
</dbReference>
<dbReference type="AlphaFoldDB" id="A0AAD6CQ03"/>
<dbReference type="PRINTS" id="PR00747">
    <property type="entry name" value="GLYHDRLASE47"/>
</dbReference>
<comment type="pathway">
    <text evidence="2">Protein modification; protein glycosylation.</text>
</comment>
<evidence type="ECO:0000256" key="1">
    <source>
        <dbReference type="ARBA" id="ARBA00001913"/>
    </source>
</evidence>
<feature type="active site" description="Proton donor" evidence="6">
    <location>
        <position position="459"/>
    </location>
</feature>
<feature type="active site" evidence="6">
    <location>
        <position position="525"/>
    </location>
</feature>
<keyword evidence="4 9" id="KW-0378">Hydrolase</keyword>
<evidence type="ECO:0000256" key="8">
    <source>
        <dbReference type="PIRSR" id="PIRSR601382-3"/>
    </source>
</evidence>
<dbReference type="InterPro" id="IPR001382">
    <property type="entry name" value="Glyco_hydro_47"/>
</dbReference>
<evidence type="ECO:0000256" key="9">
    <source>
        <dbReference type="RuleBase" id="RU361193"/>
    </source>
</evidence>
<accession>A0AAD6CQ03</accession>
<dbReference type="SUPFAM" id="SSF48225">
    <property type="entry name" value="Seven-hairpin glycosidases"/>
    <property type="match status" value="1"/>
</dbReference>
<keyword evidence="12" id="KW-1185">Reference proteome</keyword>
<dbReference type="GO" id="GO:0005975">
    <property type="term" value="P:carbohydrate metabolic process"/>
    <property type="evidence" value="ECO:0007669"/>
    <property type="project" value="InterPro"/>
</dbReference>
<evidence type="ECO:0000313" key="12">
    <source>
        <dbReference type="Proteomes" id="UP001220324"/>
    </source>
</evidence>
<sequence length="627" mass="71440">MSRTRRQWLGLFLALFILCLLYRQRRSLNKYHAQSTTTPINEPIDTPDVLTPDIPKPEFQNPDFPSEPPVDKSHDTIWSRLPIRHLVVHSLPPPNQSRLGMPKIQASDSSFSQITTWFQKSRQAAVKEAFGRCWESYKWLAWQTDELAPMSGLPSNGLGGWGVTLVDNLDTLWIMGMRSEFDIAVKAVVEINFETTQSSEINTHEINIRILGGLLGAFDLSNDRRLLNKAIEVGDMLYAAFDTPNRMPITHWDLHRAARQEEQFAEEMASASELGSFILEFTRLSQLSSDPKYFNAAQLIMERLAQMQDLTRLAGMWPVVLNARAEVYDGDFFTLGAEVDSLYKTLAKADMLLGGHIPVYRKMYERLTRTVAGHHLFRPMTHDNRDILVPGSIRVMMTQNGKPRTLLESQVHHRACFTGGMFALGGALFGIPTHRKIANKLVDGCIWAAQSMPLGIMPEVYETVPCASQTECPWNEWHWKQEVWKSVNASPEPDPDMDIDAYIRDHHLPKGFIAIPDTRYNLRPETIESMFNLYRISAREDLLDTAWGMFESIQNTTEIINGNAALADVTTPTEEPVHIDSMESFWMSQTLKYFYLMFSAPDALSLDEYVFNSAGHPLKRPETEWIQ</sequence>
<evidence type="ECO:0000313" key="11">
    <source>
        <dbReference type="EMBL" id="KAJ5526169.1"/>
    </source>
</evidence>
<evidence type="ECO:0000256" key="5">
    <source>
        <dbReference type="ARBA" id="ARBA00023157"/>
    </source>
</evidence>
<dbReference type="PANTHER" id="PTHR11742:SF89">
    <property type="entry name" value="ALPHA-1,2-MANNOSIDASE"/>
    <property type="match status" value="1"/>
</dbReference>
<evidence type="ECO:0000256" key="2">
    <source>
        <dbReference type="ARBA" id="ARBA00004922"/>
    </source>
</evidence>
<gene>
    <name evidence="11" type="ORF">N7494_012819</name>
</gene>